<dbReference type="Pfam" id="PF05553">
    <property type="entry name" value="DUF761"/>
    <property type="match status" value="1"/>
</dbReference>
<keyword evidence="2" id="KW-1133">Transmembrane helix</keyword>
<evidence type="ECO:0000313" key="5">
    <source>
        <dbReference type="Proteomes" id="UP000834106"/>
    </source>
</evidence>
<evidence type="ECO:0000256" key="1">
    <source>
        <dbReference type="SAM" id="MobiDB-lite"/>
    </source>
</evidence>
<keyword evidence="5" id="KW-1185">Reference proteome</keyword>
<dbReference type="EMBL" id="OU503037">
    <property type="protein sequence ID" value="CAI9756879.1"/>
    <property type="molecule type" value="Genomic_DNA"/>
</dbReference>
<protein>
    <recommendedName>
        <fullName evidence="3">DUF4408 domain-containing protein</fullName>
    </recommendedName>
</protein>
<feature type="domain" description="DUF4408" evidence="3">
    <location>
        <begin position="47"/>
        <end position="79"/>
    </location>
</feature>
<dbReference type="Proteomes" id="UP000834106">
    <property type="component" value="Chromosome 2"/>
</dbReference>
<sequence>MAILSRTSTDLMLSLKIVLISTSVLGAAVMLKISFPAITEFAVYDVPSIYNVVVSWLRPPYLYLVINCIIIAIVATSKLQSKKHDLSPATAPAPFDTMVHLQPQPVMPIVKNVQTDYESVAEYKYSGVVLSNNYGYEVEMGKGLGFDACVQENARIIGNETPFTANVAAPAAAIFKDDSMSNKENEFVISKSTRMLSVNEDSTEYYTPKGKLPASVRFGHRRNVKSSPDGGKSLLGVSKAKRHDTLESMWKTITDGRAVPLTRHLRKSDTWERDNQHHHSSHHQQQQLEKTPQKMTKAETFKDRTNATSPLSTPSPGGGGLGKLRKEPSLGQDELNKRVEAFIKKFNEEMRLQRQESLNQYMEMINRGSH</sequence>
<name>A0AAD2DK25_9LAMI</name>
<dbReference type="InterPro" id="IPR008480">
    <property type="entry name" value="DUF761_pln"/>
</dbReference>
<accession>A0AAD2DK25</accession>
<evidence type="ECO:0000256" key="2">
    <source>
        <dbReference type="SAM" id="Phobius"/>
    </source>
</evidence>
<feature type="compositionally biased region" description="Basic and acidic residues" evidence="1">
    <location>
        <begin position="296"/>
        <end position="305"/>
    </location>
</feature>
<feature type="region of interest" description="Disordered" evidence="1">
    <location>
        <begin position="219"/>
        <end position="240"/>
    </location>
</feature>
<evidence type="ECO:0000313" key="4">
    <source>
        <dbReference type="EMBL" id="CAI9756879.1"/>
    </source>
</evidence>
<dbReference type="PANTHER" id="PTHR33098">
    <property type="entry name" value="COTTON FIBER (DUF761)"/>
    <property type="match status" value="1"/>
</dbReference>
<dbReference type="PANTHER" id="PTHR33098:SF117">
    <property type="entry name" value="COTTON FIBER (DUF761)"/>
    <property type="match status" value="1"/>
</dbReference>
<feature type="region of interest" description="Disordered" evidence="1">
    <location>
        <begin position="269"/>
        <end position="332"/>
    </location>
</feature>
<keyword evidence="2" id="KW-0812">Transmembrane</keyword>
<feature type="transmembrane region" description="Helical" evidence="2">
    <location>
        <begin position="12"/>
        <end position="35"/>
    </location>
</feature>
<dbReference type="Pfam" id="PF14364">
    <property type="entry name" value="DUF4408"/>
    <property type="match status" value="1"/>
</dbReference>
<dbReference type="InterPro" id="IPR025520">
    <property type="entry name" value="DUF4408"/>
</dbReference>
<organism evidence="4 5">
    <name type="scientific">Fraxinus pennsylvanica</name>
    <dbReference type="NCBI Taxonomy" id="56036"/>
    <lineage>
        <taxon>Eukaryota</taxon>
        <taxon>Viridiplantae</taxon>
        <taxon>Streptophyta</taxon>
        <taxon>Embryophyta</taxon>
        <taxon>Tracheophyta</taxon>
        <taxon>Spermatophyta</taxon>
        <taxon>Magnoliopsida</taxon>
        <taxon>eudicotyledons</taxon>
        <taxon>Gunneridae</taxon>
        <taxon>Pentapetalae</taxon>
        <taxon>asterids</taxon>
        <taxon>lamiids</taxon>
        <taxon>Lamiales</taxon>
        <taxon>Oleaceae</taxon>
        <taxon>Oleeae</taxon>
        <taxon>Fraxinus</taxon>
    </lineage>
</organism>
<reference evidence="4" key="1">
    <citation type="submission" date="2023-05" db="EMBL/GenBank/DDBJ databases">
        <authorList>
            <person name="Huff M."/>
        </authorList>
    </citation>
    <scope>NUCLEOTIDE SEQUENCE</scope>
</reference>
<evidence type="ECO:0000259" key="3">
    <source>
        <dbReference type="Pfam" id="PF14364"/>
    </source>
</evidence>
<keyword evidence="2" id="KW-0472">Membrane</keyword>
<feature type="transmembrane region" description="Helical" evidence="2">
    <location>
        <begin position="61"/>
        <end position="79"/>
    </location>
</feature>
<dbReference type="AlphaFoldDB" id="A0AAD2DK25"/>
<gene>
    <name evidence="4" type="ORF">FPE_LOCUS4309</name>
</gene>
<proteinExistence type="predicted"/>